<proteinExistence type="predicted"/>
<name>A0A554LLH4_9BACT</name>
<dbReference type="EMBL" id="VMGI01000012">
    <property type="protein sequence ID" value="TSC93733.1"/>
    <property type="molecule type" value="Genomic_DNA"/>
</dbReference>
<evidence type="ECO:0000313" key="4">
    <source>
        <dbReference type="Proteomes" id="UP000315589"/>
    </source>
</evidence>
<dbReference type="Proteomes" id="UP000315589">
    <property type="component" value="Unassembled WGS sequence"/>
</dbReference>
<evidence type="ECO:0000313" key="3">
    <source>
        <dbReference type="EMBL" id="TSC93733.1"/>
    </source>
</evidence>
<evidence type="ECO:0000259" key="2">
    <source>
        <dbReference type="Pfam" id="PF23981"/>
    </source>
</evidence>
<feature type="region of interest" description="Disordered" evidence="1">
    <location>
        <begin position="102"/>
        <end position="123"/>
    </location>
</feature>
<dbReference type="AlphaFoldDB" id="A0A554LLH4"/>
<feature type="domain" description="DUF7305" evidence="2">
    <location>
        <begin position="632"/>
        <end position="704"/>
    </location>
</feature>
<gene>
    <name evidence="3" type="ORF">CEN91_136</name>
</gene>
<organism evidence="3 4">
    <name type="scientific">Candidatus Berkelbacteria bacterium Licking1014_85</name>
    <dbReference type="NCBI Taxonomy" id="2017148"/>
    <lineage>
        <taxon>Bacteria</taxon>
        <taxon>Candidatus Berkelbacteria</taxon>
    </lineage>
</organism>
<feature type="compositionally biased region" description="Gly residues" evidence="1">
    <location>
        <begin position="109"/>
        <end position="119"/>
    </location>
</feature>
<dbReference type="Pfam" id="PF23981">
    <property type="entry name" value="DUF7305"/>
    <property type="match status" value="1"/>
</dbReference>
<evidence type="ECO:0000256" key="1">
    <source>
        <dbReference type="SAM" id="MobiDB-lite"/>
    </source>
</evidence>
<comment type="caution">
    <text evidence="3">The sequence shown here is derived from an EMBL/GenBank/DDBJ whole genome shotgun (WGS) entry which is preliminary data.</text>
</comment>
<feature type="non-terminal residue" evidence="3">
    <location>
        <position position="1"/>
    </location>
</feature>
<protein>
    <submittedName>
        <fullName evidence="3">Glycine-rich cell wall structural protein 1.8-like</fullName>
    </submittedName>
</protein>
<accession>A0A554LLH4</accession>
<dbReference type="InterPro" id="IPR055729">
    <property type="entry name" value="DUF7305"/>
</dbReference>
<sequence>CPGSMMSPDGYLHGGNWVDGGTGGGGANGYGFFQRNGIGGGGGNGGIGAGGIGAGNGVIDYYFGGGGAGYKGVGGFAKIALREIQGNSGKRVEDAITRWKDTDKKPLSMGGGGGSGGSHGEAKHAEYGASGGGIIDFETTSENGYIYLNGKLLANGESGMNYNELNQSPSGYSSAGGGGAGGSIRLNTGNLFICPPSGRQDDLSKSLSAVGGLGTQWDLPAGSPYRINGGEGGGGIMDIVVKNSLQLLNLNNPDDGTSANSYTALNAIIESLVASPSGIVDAKGLFSLEADGTKPGTTCANPEIPDNPIPYEVVLMIDDKDVTDYEVERNITTGSTGDHKLTWVVLPSIQADQVLKLTKAELSNGAWGAETETANITSQRISEYPIGDLTKKTRFTILLYKDNTESELISSDAIEITVKNVGKMITVTDNFNNSSDEIIKTYADDEITISSPSYIFTGAIERSYDIPPNICDSYSDHNLVINKVELRAQNNKDTDIWLDDITTDLRCFPKITGDIFAGSVGTTVGTAVKKITVSGPSLVLIGDSSLTAGDNVESVPDDLNNFPQIITGYSTMTDMGKLNKNINKLKNELLKDGTIINCSANIKVCNTLPTSVIDGKWTVIIDSGSGDINLGNYNLAENKFLGIIVTNGRNIKIIGNTQNHIAIYAPNSNVTFDNPGEINFTGSIIANKIDLNNKTGTINWDPSIVTNAPPGFSDIIAPLVKEIAGN</sequence>
<reference evidence="3 4" key="1">
    <citation type="submission" date="2017-07" db="EMBL/GenBank/DDBJ databases">
        <title>Mechanisms for carbon and nitrogen cycling indicate functional differentiation within the Candidate Phyla Radiation.</title>
        <authorList>
            <person name="Danczak R.E."/>
            <person name="Johnston M.D."/>
            <person name="Kenah C."/>
            <person name="Slattery M."/>
            <person name="Wrighton K.C."/>
            <person name="Wilkins M.J."/>
        </authorList>
    </citation>
    <scope>NUCLEOTIDE SEQUENCE [LARGE SCALE GENOMIC DNA]</scope>
    <source>
        <strain evidence="3">Licking1014_85</strain>
    </source>
</reference>